<reference evidence="5 6" key="1">
    <citation type="submission" date="2016-10" db="EMBL/GenBank/DDBJ databases">
        <authorList>
            <person name="de Groot N.N."/>
        </authorList>
    </citation>
    <scope>NUCLEOTIDE SEQUENCE [LARGE SCALE GENOMIC DNA]</scope>
    <source>
        <strain evidence="5 6">DSM 21668</strain>
    </source>
</reference>
<keyword evidence="3" id="KW-0804">Transcription</keyword>
<protein>
    <submittedName>
        <fullName evidence="5">MarR family transcriptional regulator, repressor for mepA</fullName>
    </submittedName>
</protein>
<dbReference type="Pfam" id="PF12802">
    <property type="entry name" value="MarR_2"/>
    <property type="match status" value="1"/>
</dbReference>
<organism evidence="5 6">
    <name type="scientific">Siphonobacter aquaeclarae</name>
    <dbReference type="NCBI Taxonomy" id="563176"/>
    <lineage>
        <taxon>Bacteria</taxon>
        <taxon>Pseudomonadati</taxon>
        <taxon>Bacteroidota</taxon>
        <taxon>Cytophagia</taxon>
        <taxon>Cytophagales</taxon>
        <taxon>Cytophagaceae</taxon>
        <taxon>Siphonobacter</taxon>
    </lineage>
</organism>
<dbReference type="SMART" id="SM00347">
    <property type="entry name" value="HTH_MARR"/>
    <property type="match status" value="1"/>
</dbReference>
<dbReference type="InterPro" id="IPR036388">
    <property type="entry name" value="WH-like_DNA-bd_sf"/>
</dbReference>
<dbReference type="AlphaFoldDB" id="A0A1G9SYN0"/>
<dbReference type="InterPro" id="IPR036390">
    <property type="entry name" value="WH_DNA-bd_sf"/>
</dbReference>
<dbReference type="GO" id="GO:0006950">
    <property type="term" value="P:response to stress"/>
    <property type="evidence" value="ECO:0007669"/>
    <property type="project" value="TreeGrafter"/>
</dbReference>
<dbReference type="Gene3D" id="1.10.10.10">
    <property type="entry name" value="Winged helix-like DNA-binding domain superfamily/Winged helix DNA-binding domain"/>
    <property type="match status" value="1"/>
</dbReference>
<dbReference type="PANTHER" id="PTHR33164:SF64">
    <property type="entry name" value="TRANSCRIPTIONAL REGULATOR SLYA"/>
    <property type="match status" value="1"/>
</dbReference>
<evidence type="ECO:0000256" key="2">
    <source>
        <dbReference type="ARBA" id="ARBA00023125"/>
    </source>
</evidence>
<evidence type="ECO:0000256" key="3">
    <source>
        <dbReference type="ARBA" id="ARBA00023163"/>
    </source>
</evidence>
<dbReference type="PANTHER" id="PTHR33164">
    <property type="entry name" value="TRANSCRIPTIONAL REGULATOR, MARR FAMILY"/>
    <property type="match status" value="1"/>
</dbReference>
<dbReference type="OrthoDB" id="996843at2"/>
<keyword evidence="2" id="KW-0238">DNA-binding</keyword>
<evidence type="ECO:0000259" key="4">
    <source>
        <dbReference type="PROSITE" id="PS50995"/>
    </source>
</evidence>
<accession>A0A1G9SYN0</accession>
<dbReference type="RefSeq" id="WP_093204736.1">
    <property type="nucleotide sequence ID" value="NZ_FNGS01000006.1"/>
</dbReference>
<evidence type="ECO:0000256" key="1">
    <source>
        <dbReference type="ARBA" id="ARBA00023015"/>
    </source>
</evidence>
<dbReference type="PRINTS" id="PR00598">
    <property type="entry name" value="HTHMARR"/>
</dbReference>
<dbReference type="GO" id="GO:0003677">
    <property type="term" value="F:DNA binding"/>
    <property type="evidence" value="ECO:0007669"/>
    <property type="project" value="UniProtKB-KW"/>
</dbReference>
<dbReference type="InterPro" id="IPR000835">
    <property type="entry name" value="HTH_MarR-typ"/>
</dbReference>
<dbReference type="PROSITE" id="PS50995">
    <property type="entry name" value="HTH_MARR_2"/>
    <property type="match status" value="1"/>
</dbReference>
<keyword evidence="6" id="KW-1185">Reference proteome</keyword>
<dbReference type="GO" id="GO:0003700">
    <property type="term" value="F:DNA-binding transcription factor activity"/>
    <property type="evidence" value="ECO:0007669"/>
    <property type="project" value="InterPro"/>
</dbReference>
<feature type="domain" description="HTH marR-type" evidence="4">
    <location>
        <begin position="1"/>
        <end position="155"/>
    </location>
</feature>
<dbReference type="STRING" id="563176.SAMN04488090_3347"/>
<keyword evidence="1" id="KW-0805">Transcription regulation</keyword>
<name>A0A1G9SYN0_9BACT</name>
<dbReference type="SUPFAM" id="SSF46785">
    <property type="entry name" value="Winged helix' DNA-binding domain"/>
    <property type="match status" value="1"/>
</dbReference>
<dbReference type="EMBL" id="FNGS01000006">
    <property type="protein sequence ID" value="SDM40520.1"/>
    <property type="molecule type" value="Genomic_DNA"/>
</dbReference>
<evidence type="ECO:0000313" key="5">
    <source>
        <dbReference type="EMBL" id="SDM40520.1"/>
    </source>
</evidence>
<gene>
    <name evidence="5" type="ORF">SAMN04488090_3347</name>
</gene>
<sequence>MNQTTDKFSLLDQTAYQRLSRLSIFVILHMTHLLARHVNRELLKMGYTLQVEQIRMLIVIFFMKESPSQQEIADFLQRNKAGIQRSVKTLERDGYLRVTADATDKRKNLVFLSPAGKMVVERALESMEKIDEEIRSHLTDEEMNTMMQVRQKIVNLMSE</sequence>
<proteinExistence type="predicted"/>
<evidence type="ECO:0000313" key="6">
    <source>
        <dbReference type="Proteomes" id="UP000198901"/>
    </source>
</evidence>
<dbReference type="InterPro" id="IPR039422">
    <property type="entry name" value="MarR/SlyA-like"/>
</dbReference>
<dbReference type="Proteomes" id="UP000198901">
    <property type="component" value="Unassembled WGS sequence"/>
</dbReference>